<dbReference type="SUPFAM" id="SSF53955">
    <property type="entry name" value="Lysozyme-like"/>
    <property type="match status" value="1"/>
</dbReference>
<feature type="domain" description="Lytic transglycosylase superhelical linker" evidence="4">
    <location>
        <begin position="429"/>
        <end position="487"/>
    </location>
</feature>
<sequence length="687" mass="75467">MAHVAADSAGRHRSCGYSLRHAGALGYHRAMTYAPRLAIVFVGLLCLGSTTLHAQNPDPQLAAMRDAIAAAERGQSDAGQLGALSRHPLYGWLEFATLKRNIDNVSNSQAQGFLQRYAGQPVAESFRSTWLPAVARRQDWTTLLANWKPTDNVGLRCAQLTARQATGKLDAQWSRDALTLWRTGKGLPDACDPVVAGLESRGELTPALRWERVEAAADAQLPAVMRTAARGLPAADLALATDYAAFLDKAHPRALSWPQTERSRRIAVDGLAKLAKNDSDAAEQQLPQLATALGFSEAQRGQVLYQVALWTVASYLPDSARRLNAVPDASYDERLHEWRAREAMSRGDWPAALAAIRKMPATQRSDSRWQYFEARLAEKTGAGAAAQPLYRAAAQSPTFHGFLAADRLQQAYRLCPWEPRDNPQAKAAVARDPALVRAIALFQIDRPGWAVAEWNDAASRFDDTQRRLAVQVAGENGWFDRAVFALGKQPDEQRLYALRFPLHHDDSIRREAAKNAIDPAWVAAEIRAESIFNPRARSPANAMGLMQVLPGTGAAVAKGIALPGYAGANSLYEPDTNIAIGTAYLRQLLNTYGLPYLTIAAYNAGPGPTGRWQSQRPNFEPDFWIETISYKETREYVARVLAFSVIYDWRLNGDMLPLSDRLMGKLVDKRLKPVCTPGQATDNAAQD</sequence>
<dbReference type="GO" id="GO:0042597">
    <property type="term" value="C:periplasmic space"/>
    <property type="evidence" value="ECO:0007669"/>
    <property type="project" value="InterPro"/>
</dbReference>
<evidence type="ECO:0000313" key="6">
    <source>
        <dbReference type="Proteomes" id="UP000239204"/>
    </source>
</evidence>
<dbReference type="InterPro" id="IPR008939">
    <property type="entry name" value="Lytic_TGlycosylase_superhlx_U"/>
</dbReference>
<dbReference type="Pfam" id="PF01464">
    <property type="entry name" value="SLT"/>
    <property type="match status" value="1"/>
</dbReference>
<evidence type="ECO:0000256" key="1">
    <source>
        <dbReference type="ARBA" id="ARBA00007734"/>
    </source>
</evidence>
<evidence type="ECO:0000256" key="2">
    <source>
        <dbReference type="ARBA" id="ARBA00022729"/>
    </source>
</evidence>
<dbReference type="Pfam" id="PF14718">
    <property type="entry name" value="SLT_L"/>
    <property type="match status" value="1"/>
</dbReference>
<dbReference type="SUPFAM" id="SSF48435">
    <property type="entry name" value="Bacterial muramidases"/>
    <property type="match status" value="1"/>
</dbReference>
<evidence type="ECO:0000313" key="5">
    <source>
        <dbReference type="EMBL" id="PPU06770.1"/>
    </source>
</evidence>
<gene>
    <name evidence="5" type="ORF">XarjCFBP7645_17890</name>
</gene>
<comment type="caution">
    <text evidence="5">The sequence shown here is derived from an EMBL/GenBank/DDBJ whole genome shotgun (WGS) entry which is preliminary data.</text>
</comment>
<dbReference type="InterPro" id="IPR023346">
    <property type="entry name" value="Lysozyme-like_dom_sf"/>
</dbReference>
<dbReference type="InterPro" id="IPR008258">
    <property type="entry name" value="Transglycosylase_SLT_dom_1"/>
</dbReference>
<feature type="domain" description="Transglycosylase SLT" evidence="3">
    <location>
        <begin position="508"/>
        <end position="620"/>
    </location>
</feature>
<protein>
    <submittedName>
        <fullName evidence="5">Lytic murein transglycosylase</fullName>
    </submittedName>
</protein>
<dbReference type="PANTHER" id="PTHR37423">
    <property type="entry name" value="SOLUBLE LYTIC MUREIN TRANSGLYCOSYLASE-RELATED"/>
    <property type="match status" value="1"/>
</dbReference>
<evidence type="ECO:0000259" key="3">
    <source>
        <dbReference type="Pfam" id="PF01464"/>
    </source>
</evidence>
<proteinExistence type="inferred from homology"/>
<accession>A0A2S7AC68</accession>
<dbReference type="AlphaFoldDB" id="A0A2S7AC68"/>
<name>A0A2S7AC68_9XANT</name>
<dbReference type="PANTHER" id="PTHR37423:SF5">
    <property type="entry name" value="SOLUBLE LYTIC MUREIN TRANSGLYCOSYLASE"/>
    <property type="match status" value="1"/>
</dbReference>
<reference evidence="5 6" key="1">
    <citation type="submission" date="2016-08" db="EMBL/GenBank/DDBJ databases">
        <title>Evolution of the type three secretion system and type three effector repertoires in Xanthomonas.</title>
        <authorList>
            <person name="Merda D."/>
            <person name="Briand M."/>
            <person name="Bosis E."/>
            <person name="Rousseau C."/>
            <person name="Portier P."/>
            <person name="Jacques M.-A."/>
            <person name="Fischer-Le Saux M."/>
        </authorList>
    </citation>
    <scope>NUCLEOTIDE SEQUENCE [LARGE SCALE GENOMIC DNA]</scope>
    <source>
        <strain evidence="5 6">CFBP 7645</strain>
    </source>
</reference>
<dbReference type="InterPro" id="IPR037061">
    <property type="entry name" value="Lytic_TGlycoase_superhlx_L_sf"/>
</dbReference>
<dbReference type="EMBL" id="MIGY01000003">
    <property type="protein sequence ID" value="PPU06770.1"/>
    <property type="molecule type" value="Genomic_DNA"/>
</dbReference>
<dbReference type="Gene3D" id="1.10.530.10">
    <property type="match status" value="1"/>
</dbReference>
<dbReference type="GO" id="GO:0004553">
    <property type="term" value="F:hydrolase activity, hydrolyzing O-glycosyl compounds"/>
    <property type="evidence" value="ECO:0007669"/>
    <property type="project" value="InterPro"/>
</dbReference>
<dbReference type="CDD" id="cd13401">
    <property type="entry name" value="Slt70-like"/>
    <property type="match status" value="1"/>
</dbReference>
<dbReference type="Gene3D" id="1.25.20.10">
    <property type="entry name" value="Bacterial muramidases"/>
    <property type="match status" value="1"/>
</dbReference>
<keyword evidence="2" id="KW-0732">Signal</keyword>
<dbReference type="Proteomes" id="UP000239204">
    <property type="component" value="Unassembled WGS sequence"/>
</dbReference>
<organism evidence="5 6">
    <name type="scientific">Xanthomonas arboricola</name>
    <dbReference type="NCBI Taxonomy" id="56448"/>
    <lineage>
        <taxon>Bacteria</taxon>
        <taxon>Pseudomonadati</taxon>
        <taxon>Pseudomonadota</taxon>
        <taxon>Gammaproteobacteria</taxon>
        <taxon>Lysobacterales</taxon>
        <taxon>Lysobacteraceae</taxon>
        <taxon>Xanthomonas</taxon>
    </lineage>
</organism>
<comment type="similarity">
    <text evidence="1">Belongs to the transglycosylase Slt family.</text>
</comment>
<dbReference type="InterPro" id="IPR012289">
    <property type="entry name" value="Lytic_TGlycosylase_superhlx_L"/>
</dbReference>
<dbReference type="Gene3D" id="1.10.1240.20">
    <property type="entry name" value="Lytic transglycosylase, superhelical linker domain"/>
    <property type="match status" value="1"/>
</dbReference>
<evidence type="ECO:0000259" key="4">
    <source>
        <dbReference type="Pfam" id="PF14718"/>
    </source>
</evidence>